<keyword evidence="1" id="KW-0732">Signal</keyword>
<feature type="signal peptide" evidence="1">
    <location>
        <begin position="1"/>
        <end position="19"/>
    </location>
</feature>
<keyword evidence="3" id="KW-1185">Reference proteome</keyword>
<gene>
    <name evidence="2" type="ORF">SJ05684_a39000</name>
</gene>
<proteinExistence type="predicted"/>
<evidence type="ECO:0000256" key="1">
    <source>
        <dbReference type="SAM" id="SignalP"/>
    </source>
</evidence>
<dbReference type="KEGG" id="esj:SJ05684_a39000"/>
<protein>
    <submittedName>
        <fullName evidence="2">Uncharacterized protein</fullName>
    </submittedName>
</protein>
<organism evidence="2 3">
    <name type="scientific">Sinorhizobium sojae CCBAU 05684</name>
    <dbReference type="NCBI Taxonomy" id="716928"/>
    <lineage>
        <taxon>Bacteria</taxon>
        <taxon>Pseudomonadati</taxon>
        <taxon>Pseudomonadota</taxon>
        <taxon>Alphaproteobacteria</taxon>
        <taxon>Hyphomicrobiales</taxon>
        <taxon>Rhizobiaceae</taxon>
        <taxon>Sinorhizobium/Ensifer group</taxon>
        <taxon>Sinorhizobium</taxon>
    </lineage>
</organism>
<keyword evidence="2" id="KW-0614">Plasmid</keyword>
<dbReference type="Proteomes" id="UP000217211">
    <property type="component" value="Plasmid pSJ05684a"/>
</dbReference>
<reference evidence="2 3" key="1">
    <citation type="submission" date="2017-08" db="EMBL/GenBank/DDBJ databases">
        <title>Multipartite genome sequences of Sinorhizobium species nodulating soybeans.</title>
        <authorList>
            <person name="Tian C.F."/>
        </authorList>
    </citation>
    <scope>NUCLEOTIDE SEQUENCE [LARGE SCALE GENOMIC DNA]</scope>
    <source>
        <strain evidence="2 3">CCBAU 05684</strain>
        <plasmid evidence="3">psj05684a</plasmid>
    </source>
</reference>
<geneLocation type="plasmid" evidence="3">
    <name>psj05684a</name>
</geneLocation>
<feature type="chain" id="PRO_5012399925" evidence="1">
    <location>
        <begin position="20"/>
        <end position="47"/>
    </location>
</feature>
<evidence type="ECO:0000313" key="2">
    <source>
        <dbReference type="EMBL" id="ASY67214.1"/>
    </source>
</evidence>
<accession>A0A249PNH5</accession>
<sequence>MCTTSFLVVSLVVISSALSATVHDGDAVGYSHDVVHVVRDVDDRDTL</sequence>
<dbReference type="AlphaFoldDB" id="A0A249PNH5"/>
<dbReference type="EMBL" id="CP023069">
    <property type="protein sequence ID" value="ASY67214.1"/>
    <property type="molecule type" value="Genomic_DNA"/>
</dbReference>
<name>A0A249PNH5_9HYPH</name>
<evidence type="ECO:0000313" key="3">
    <source>
        <dbReference type="Proteomes" id="UP000217211"/>
    </source>
</evidence>